<dbReference type="PRINTS" id="PR00390">
    <property type="entry name" value="PHPHLIPASEC"/>
</dbReference>
<dbReference type="PANTHER" id="PTHR10336">
    <property type="entry name" value="PHOSPHOINOSITIDE-SPECIFIC PHOSPHOLIPASE C FAMILY PROTEIN"/>
    <property type="match status" value="1"/>
</dbReference>
<accession>A0A0A8L594</accession>
<evidence type="ECO:0000256" key="1">
    <source>
        <dbReference type="ARBA" id="ARBA00012368"/>
    </source>
</evidence>
<feature type="domain" description="PI-PLC Y-box" evidence="8">
    <location>
        <begin position="607"/>
        <end position="726"/>
    </location>
</feature>
<keyword evidence="4 6" id="KW-0443">Lipid metabolism</keyword>
<dbReference type="InterPro" id="IPR011993">
    <property type="entry name" value="PH-like_dom_sf"/>
</dbReference>
<dbReference type="SUPFAM" id="SSF49562">
    <property type="entry name" value="C2 domain (Calcium/lipid-binding domain, CaLB)"/>
    <property type="match status" value="1"/>
</dbReference>
<evidence type="ECO:0000256" key="3">
    <source>
        <dbReference type="ARBA" id="ARBA00022963"/>
    </source>
</evidence>
<feature type="region of interest" description="Disordered" evidence="7">
    <location>
        <begin position="69"/>
        <end position="89"/>
    </location>
</feature>
<dbReference type="CDD" id="cd13360">
    <property type="entry name" value="PH_PLC_fungal"/>
    <property type="match status" value="1"/>
</dbReference>
<dbReference type="Pfam" id="PF00387">
    <property type="entry name" value="PI-PLC-Y"/>
    <property type="match status" value="1"/>
</dbReference>
<feature type="compositionally biased region" description="Low complexity" evidence="7">
    <location>
        <begin position="574"/>
        <end position="585"/>
    </location>
</feature>
<keyword evidence="2 6" id="KW-0378">Hydrolase</keyword>
<organism evidence="9 10">
    <name type="scientific">Kluyveromyces dobzhanskii CBS 2104</name>
    <dbReference type="NCBI Taxonomy" id="1427455"/>
    <lineage>
        <taxon>Eukaryota</taxon>
        <taxon>Fungi</taxon>
        <taxon>Dikarya</taxon>
        <taxon>Ascomycota</taxon>
        <taxon>Saccharomycotina</taxon>
        <taxon>Saccharomycetes</taxon>
        <taxon>Saccharomycetales</taxon>
        <taxon>Saccharomycetaceae</taxon>
        <taxon>Kluyveromyces</taxon>
    </lineage>
</organism>
<dbReference type="SMART" id="SM00149">
    <property type="entry name" value="PLCYc"/>
    <property type="match status" value="1"/>
</dbReference>
<dbReference type="CDD" id="cd08598">
    <property type="entry name" value="PI-PLC1c_yeast"/>
    <property type="match status" value="1"/>
</dbReference>
<proteinExistence type="predicted"/>
<evidence type="ECO:0000259" key="8">
    <source>
        <dbReference type="PROSITE" id="PS50008"/>
    </source>
</evidence>
<dbReference type="SMART" id="SM00239">
    <property type="entry name" value="C2"/>
    <property type="match status" value="1"/>
</dbReference>
<evidence type="ECO:0000256" key="2">
    <source>
        <dbReference type="ARBA" id="ARBA00022801"/>
    </source>
</evidence>
<dbReference type="Gene3D" id="2.60.40.150">
    <property type="entry name" value="C2 domain"/>
    <property type="match status" value="1"/>
</dbReference>
<evidence type="ECO:0000313" key="10">
    <source>
        <dbReference type="Proteomes" id="UP000031516"/>
    </source>
</evidence>
<dbReference type="OrthoDB" id="269822at2759"/>
<dbReference type="InterPro" id="IPR000909">
    <property type="entry name" value="PLipase_C_PInositol-sp_X_dom"/>
</dbReference>
<name>A0A0A8L594_9SACH</name>
<protein>
    <recommendedName>
        <fullName evidence="1 6">Phosphoinositide phospholipase C</fullName>
        <ecNumber evidence="1 6">3.1.4.11</ecNumber>
    </recommendedName>
</protein>
<comment type="catalytic activity">
    <reaction evidence="6">
        <text>a 1,2-diacyl-sn-glycero-3-phospho-(1D-myo-inositol-4,5-bisphosphate) + H2O = 1D-myo-inositol 1,4,5-trisphosphate + a 1,2-diacyl-sn-glycerol + H(+)</text>
        <dbReference type="Rhea" id="RHEA:33179"/>
        <dbReference type="ChEBI" id="CHEBI:15377"/>
        <dbReference type="ChEBI" id="CHEBI:15378"/>
        <dbReference type="ChEBI" id="CHEBI:17815"/>
        <dbReference type="ChEBI" id="CHEBI:58456"/>
        <dbReference type="ChEBI" id="CHEBI:203600"/>
        <dbReference type="EC" id="3.1.4.11"/>
    </reaction>
</comment>
<gene>
    <name evidence="9" type="ORF">KLDO_g1726</name>
</gene>
<dbReference type="SUPFAM" id="SSF47473">
    <property type="entry name" value="EF-hand"/>
    <property type="match status" value="1"/>
</dbReference>
<dbReference type="InterPro" id="IPR037755">
    <property type="entry name" value="Plc1_PH"/>
</dbReference>
<dbReference type="GO" id="GO:0016042">
    <property type="term" value="P:lipid catabolic process"/>
    <property type="evidence" value="ECO:0007669"/>
    <property type="project" value="UniProtKB-KW"/>
</dbReference>
<dbReference type="InterPro" id="IPR035892">
    <property type="entry name" value="C2_domain_sf"/>
</dbReference>
<feature type="region of interest" description="Disordered" evidence="7">
    <location>
        <begin position="1"/>
        <end position="46"/>
    </location>
</feature>
<dbReference type="SMART" id="SM00148">
    <property type="entry name" value="PLCXc"/>
    <property type="match status" value="1"/>
</dbReference>
<dbReference type="EC" id="3.1.4.11" evidence="1 6"/>
<dbReference type="GO" id="GO:0004435">
    <property type="term" value="F:phosphatidylinositol-4,5-bisphosphate phospholipase C activity"/>
    <property type="evidence" value="ECO:0007669"/>
    <property type="project" value="UniProtKB-EC"/>
</dbReference>
<comment type="caution">
    <text evidence="9">The sequence shown here is derived from an EMBL/GenBank/DDBJ whole genome shotgun (WGS) entry which is preliminary data.</text>
</comment>
<feature type="compositionally biased region" description="Low complexity" evidence="7">
    <location>
        <begin position="29"/>
        <end position="46"/>
    </location>
</feature>
<dbReference type="AlphaFoldDB" id="A0A0A8L594"/>
<dbReference type="InterPro" id="IPR000008">
    <property type="entry name" value="C2_dom"/>
</dbReference>
<dbReference type="InterPro" id="IPR001192">
    <property type="entry name" value="PI-PLC_fam"/>
</dbReference>
<keyword evidence="3 6" id="KW-0442">Lipid degradation</keyword>
<dbReference type="Proteomes" id="UP000031516">
    <property type="component" value="Unassembled WGS sequence"/>
</dbReference>
<feature type="compositionally biased region" description="Basic and acidic residues" evidence="7">
    <location>
        <begin position="1"/>
        <end position="14"/>
    </location>
</feature>
<dbReference type="PROSITE" id="PS50008">
    <property type="entry name" value="PIPLC_Y_DOMAIN"/>
    <property type="match status" value="1"/>
</dbReference>
<dbReference type="GO" id="GO:0051209">
    <property type="term" value="P:release of sequestered calcium ion into cytosol"/>
    <property type="evidence" value="ECO:0007669"/>
    <property type="project" value="TreeGrafter"/>
</dbReference>
<dbReference type="Gene3D" id="2.30.29.30">
    <property type="entry name" value="Pleckstrin-homology domain (PH domain)/Phosphotyrosine-binding domain (PTB)"/>
    <property type="match status" value="1"/>
</dbReference>
<evidence type="ECO:0000256" key="6">
    <source>
        <dbReference type="RuleBase" id="RU361133"/>
    </source>
</evidence>
<dbReference type="InterPro" id="IPR011992">
    <property type="entry name" value="EF-hand-dom_pair"/>
</dbReference>
<feature type="compositionally biased region" description="Polar residues" evidence="7">
    <location>
        <begin position="857"/>
        <end position="869"/>
    </location>
</feature>
<keyword evidence="5" id="KW-0807">Transducer</keyword>
<dbReference type="CDD" id="cd16207">
    <property type="entry name" value="EFh_ScPlc1p_like"/>
    <property type="match status" value="1"/>
</dbReference>
<dbReference type="Gene3D" id="3.20.20.190">
    <property type="entry name" value="Phosphatidylinositol (PI) phosphodiesterase"/>
    <property type="match status" value="1"/>
</dbReference>
<dbReference type="InterPro" id="IPR001711">
    <property type="entry name" value="PLipase_C_Pinositol-sp_Y"/>
</dbReference>
<dbReference type="GO" id="GO:0048015">
    <property type="term" value="P:phosphatidylinositol-mediated signaling"/>
    <property type="evidence" value="ECO:0007669"/>
    <property type="project" value="TreeGrafter"/>
</dbReference>
<evidence type="ECO:0000256" key="4">
    <source>
        <dbReference type="ARBA" id="ARBA00023098"/>
    </source>
</evidence>
<sequence>MQIHSNGDDDERRFVPSQKALTSAPMEESSSSDTSTSSTTSSVPSSGYEDSFVYDHIYKGIKGFLSKRSSHNGHGHSGAGSNKSKTSEMGGPLTYALSSNLRLDSIDSGFGSFSVDPLELSLLKVTRRKRVRYTFLIDQNTMTWNNGKKQICVDSIKDIRIGDMATNYMDMYGVRGPSRDLWCTIIYSVNKNRLKALHVIADNSTVFNSFYETTINLVNTRRKLMEDIAVPNNEQFANIHWQTSVSTKKEDQDKDTLSFVDVKKLCNRYHIYCSDNYLYALFLKSDTNNNSLLNFPEFQNFVGYLKARPEIDVIWNQMKNKDTDAVDFQSFYQFMRDVQGEVISKTNAYKVFKKYCVGDDSSNEVMDVEGLLKFLTKQPFLQFYEEDYSKPLNEYFISSSHNTYLMGKQVVDEVSVEAYTQALQQGCRCIEIDIWQGDHGPVVCHGLFTQSITLEDVVKTIRKYAFITSPYPLIVSLEIHCKRDHQIMITKIMKEILGDLIYVIPQNTPLLSPQELKNRIILKIKKTHSVDSDTTSNSSCTSSSSSYESLSETNDILLMKKRGLPSSNTSSGSANAPPVVANNNNKRNGKSLKLPTKVMISERLHEISGIYGVTFRNFSLPESKTPTHCFSLSEKKFVNLYKDDIQKLAINKHNRRHLMRVYPHMLRYKSSNFNPVQFWNEGVQMVATNWQTYDLGQQLNHAMFQVSLDRNSIWHSGYVLKPAHLRKEIHKMKDIPGIMERLKRQKIRIHLDVISGQMLSLQNSKLLAPYVEIEIIADYAVESLQLKNCIQPAGYTLSPTPVSSPAPTPRNTNTSFASNTTTLNSIANGTVSSVGSNGSATRTNSSITLCGNVGKTDPNSDGPTKENNIPTPMPTPTPTPMPTPMPTPVNTSNQTPASPQLFSTKCVKDNGFSPVWNASFQCTLTDTTFNFVRFAVKNGTQTIATTCVRLNYLKQGYRHLPLYNVKGEKFIFSTLFIRYKEDTLKW</sequence>
<keyword evidence="10" id="KW-1185">Reference proteome</keyword>
<dbReference type="Gene3D" id="1.10.238.10">
    <property type="entry name" value="EF-hand"/>
    <property type="match status" value="1"/>
</dbReference>
<evidence type="ECO:0000313" key="9">
    <source>
        <dbReference type="EMBL" id="CDO93429.1"/>
    </source>
</evidence>
<feature type="compositionally biased region" description="Pro residues" evidence="7">
    <location>
        <begin position="871"/>
        <end position="880"/>
    </location>
</feature>
<evidence type="ECO:0000256" key="5">
    <source>
        <dbReference type="ARBA" id="ARBA00023224"/>
    </source>
</evidence>
<dbReference type="InterPro" id="IPR017946">
    <property type="entry name" value="PLC-like_Pdiesterase_TIM-brl"/>
</dbReference>
<feature type="region of interest" description="Disordered" evidence="7">
    <location>
        <begin position="847"/>
        <end position="880"/>
    </location>
</feature>
<evidence type="ECO:0000256" key="7">
    <source>
        <dbReference type="SAM" id="MobiDB-lite"/>
    </source>
</evidence>
<dbReference type="Pfam" id="PF00388">
    <property type="entry name" value="PI-PLC-X"/>
    <property type="match status" value="1"/>
</dbReference>
<dbReference type="EMBL" id="CCBQ010000025">
    <property type="protein sequence ID" value="CDO93429.1"/>
    <property type="molecule type" value="Genomic_DNA"/>
</dbReference>
<dbReference type="SUPFAM" id="SSF51695">
    <property type="entry name" value="PLC-like phosphodiesterases"/>
    <property type="match status" value="1"/>
</dbReference>
<reference evidence="9 10" key="1">
    <citation type="submission" date="2014-03" db="EMBL/GenBank/DDBJ databases">
        <title>The genome of Kluyveromyces dobzhanskii.</title>
        <authorList>
            <person name="Nystedt B."/>
            <person name="Astrom S."/>
        </authorList>
    </citation>
    <scope>NUCLEOTIDE SEQUENCE [LARGE SCALE GENOMIC DNA]</scope>
    <source>
        <strain evidence="9 10">CBS 2104</strain>
    </source>
</reference>
<dbReference type="PANTHER" id="PTHR10336:SF36">
    <property type="entry name" value="1-PHOSPHATIDYLINOSITOL 4,5-BISPHOSPHATE PHOSPHODIESTERASE BETA-4"/>
    <property type="match status" value="1"/>
</dbReference>
<dbReference type="CDD" id="cd00275">
    <property type="entry name" value="C2_PLC_like"/>
    <property type="match status" value="1"/>
</dbReference>
<feature type="region of interest" description="Disordered" evidence="7">
    <location>
        <begin position="562"/>
        <end position="590"/>
    </location>
</feature>
<dbReference type="PROSITE" id="PS50007">
    <property type="entry name" value="PIPLC_X_DOMAIN"/>
    <property type="match status" value="1"/>
</dbReference>